<keyword evidence="9" id="KW-1185">Reference proteome</keyword>
<keyword evidence="5 7" id="KW-1133">Transmembrane helix</keyword>
<comment type="similarity">
    <text evidence="2">Belongs to the UPF0410 family.</text>
</comment>
<dbReference type="Proteomes" id="UP000237983">
    <property type="component" value="Unassembled WGS sequence"/>
</dbReference>
<dbReference type="EMBL" id="PVTL01000001">
    <property type="protein sequence ID" value="PRY70474.1"/>
    <property type="molecule type" value="Genomic_DNA"/>
</dbReference>
<keyword evidence="3" id="KW-1003">Cell membrane</keyword>
<proteinExistence type="inferred from homology"/>
<protein>
    <submittedName>
        <fullName evidence="8">Putative membrane protein YeaQ/YmgE (Transglycosylase-associated protein family)</fullName>
    </submittedName>
</protein>
<keyword evidence="4 7" id="KW-0812">Transmembrane</keyword>
<comment type="caution">
    <text evidence="8">The sequence shown here is derived from an EMBL/GenBank/DDBJ whole genome shotgun (WGS) entry which is preliminary data.</text>
</comment>
<evidence type="ECO:0000256" key="7">
    <source>
        <dbReference type="SAM" id="Phobius"/>
    </source>
</evidence>
<feature type="transmembrane region" description="Helical" evidence="7">
    <location>
        <begin position="63"/>
        <end position="81"/>
    </location>
</feature>
<evidence type="ECO:0000256" key="6">
    <source>
        <dbReference type="ARBA" id="ARBA00023136"/>
    </source>
</evidence>
<dbReference type="OrthoDB" id="4568405at2"/>
<evidence type="ECO:0000256" key="3">
    <source>
        <dbReference type="ARBA" id="ARBA00022475"/>
    </source>
</evidence>
<dbReference type="AlphaFoldDB" id="A0A2T0VJU6"/>
<accession>A0A2T0VJU6</accession>
<feature type="transmembrane region" description="Helical" evidence="7">
    <location>
        <begin position="29"/>
        <end position="51"/>
    </location>
</feature>
<dbReference type="GO" id="GO:0005886">
    <property type="term" value="C:plasma membrane"/>
    <property type="evidence" value="ECO:0007669"/>
    <property type="project" value="UniProtKB-SubCell"/>
</dbReference>
<dbReference type="InterPro" id="IPR007341">
    <property type="entry name" value="Transgly_assoc"/>
</dbReference>
<evidence type="ECO:0000313" key="9">
    <source>
        <dbReference type="Proteomes" id="UP000237983"/>
    </source>
</evidence>
<dbReference type="Pfam" id="PF04226">
    <property type="entry name" value="Transgly_assoc"/>
    <property type="match status" value="1"/>
</dbReference>
<dbReference type="PANTHER" id="PTHR33884">
    <property type="entry name" value="UPF0410 PROTEIN YMGE"/>
    <property type="match status" value="1"/>
</dbReference>
<organism evidence="8 9">
    <name type="scientific">Glaciihabitans tibetensis</name>
    <dbReference type="NCBI Taxonomy" id="1266600"/>
    <lineage>
        <taxon>Bacteria</taxon>
        <taxon>Bacillati</taxon>
        <taxon>Actinomycetota</taxon>
        <taxon>Actinomycetes</taxon>
        <taxon>Micrococcales</taxon>
        <taxon>Microbacteriaceae</taxon>
        <taxon>Glaciihabitans</taxon>
    </lineage>
</organism>
<reference evidence="8 9" key="1">
    <citation type="submission" date="2018-03" db="EMBL/GenBank/DDBJ databases">
        <title>Genomic Encyclopedia of Type Strains, Phase III (KMG-III): the genomes of soil and plant-associated and newly described type strains.</title>
        <authorList>
            <person name="Whitman W."/>
        </authorList>
    </citation>
    <scope>NUCLEOTIDE SEQUENCE [LARGE SCALE GENOMIC DNA]</scope>
    <source>
        <strain evidence="8 9">CGMCC 1.12484</strain>
    </source>
</reference>
<comment type="subcellular location">
    <subcellularLocation>
        <location evidence="1">Cell membrane</location>
        <topology evidence="1">Multi-pass membrane protein</topology>
    </subcellularLocation>
</comment>
<evidence type="ECO:0000313" key="8">
    <source>
        <dbReference type="EMBL" id="PRY70474.1"/>
    </source>
</evidence>
<evidence type="ECO:0000256" key="5">
    <source>
        <dbReference type="ARBA" id="ARBA00022989"/>
    </source>
</evidence>
<dbReference type="RefSeq" id="WP_106209633.1">
    <property type="nucleotide sequence ID" value="NZ_PVTL01000001.1"/>
</dbReference>
<dbReference type="PANTHER" id="PTHR33884:SF3">
    <property type="entry name" value="UPF0410 PROTEIN YMGE"/>
    <property type="match status" value="1"/>
</dbReference>
<evidence type="ECO:0000256" key="1">
    <source>
        <dbReference type="ARBA" id="ARBA00004651"/>
    </source>
</evidence>
<evidence type="ECO:0000256" key="4">
    <source>
        <dbReference type="ARBA" id="ARBA00022692"/>
    </source>
</evidence>
<name>A0A2T0VJU6_9MICO</name>
<evidence type="ECO:0000256" key="2">
    <source>
        <dbReference type="ARBA" id="ARBA00011006"/>
    </source>
</evidence>
<sequence>MGIFGWIILGLIAGAIAKALLPGTQGGGWVITLILGVVGALLGGFLGSVLFDVDLGGFFDIRTWLLAIGGSIVVLLIYGLVTRGSRST</sequence>
<gene>
    <name evidence="8" type="ORF">B0I08_101610</name>
</gene>
<keyword evidence="6 7" id="KW-0472">Membrane</keyword>